<reference evidence="1" key="2">
    <citation type="journal article" date="2014" name="ISME J.">
        <title>Microbial stratification in low pH oxic and suboxic macroscopic growths along an acid mine drainage.</title>
        <authorList>
            <person name="Mendez-Garcia C."/>
            <person name="Mesa V."/>
            <person name="Sprenger R.R."/>
            <person name="Richter M."/>
            <person name="Diez M.S."/>
            <person name="Solano J."/>
            <person name="Bargiela R."/>
            <person name="Golyshina O.V."/>
            <person name="Manteca A."/>
            <person name="Ramos J.L."/>
            <person name="Gallego J.R."/>
            <person name="Llorente I."/>
            <person name="Martins Dos Santos V.A."/>
            <person name="Jensen O.N."/>
            <person name="Pelaez A.I."/>
            <person name="Sanchez J."/>
            <person name="Ferrer M."/>
        </authorList>
    </citation>
    <scope>NUCLEOTIDE SEQUENCE</scope>
</reference>
<proteinExistence type="predicted"/>
<evidence type="ECO:0000313" key="1">
    <source>
        <dbReference type="EMBL" id="EQD77179.1"/>
    </source>
</evidence>
<dbReference type="EMBL" id="AUZX01002264">
    <property type="protein sequence ID" value="EQD77179.1"/>
    <property type="molecule type" value="Genomic_DNA"/>
</dbReference>
<reference evidence="1" key="1">
    <citation type="submission" date="2013-08" db="EMBL/GenBank/DDBJ databases">
        <authorList>
            <person name="Mendez C."/>
            <person name="Richter M."/>
            <person name="Ferrer M."/>
            <person name="Sanchez J."/>
        </authorList>
    </citation>
    <scope>NUCLEOTIDE SEQUENCE</scope>
</reference>
<dbReference type="InterPro" id="IPR027417">
    <property type="entry name" value="P-loop_NTPase"/>
</dbReference>
<keyword evidence="1" id="KW-0540">Nuclease</keyword>
<dbReference type="GO" id="GO:0004527">
    <property type="term" value="F:exonuclease activity"/>
    <property type="evidence" value="ECO:0007669"/>
    <property type="project" value="UniProtKB-KW"/>
</dbReference>
<keyword evidence="1" id="KW-0378">Hydrolase</keyword>
<dbReference type="Gene3D" id="3.40.50.300">
    <property type="entry name" value="P-loop containing nucleotide triphosphate hydrolases"/>
    <property type="match status" value="1"/>
</dbReference>
<dbReference type="AlphaFoldDB" id="T1D6X0"/>
<dbReference type="Pfam" id="PF13558">
    <property type="entry name" value="SbcC_Walker_B"/>
    <property type="match status" value="1"/>
</dbReference>
<keyword evidence="1" id="KW-0269">Exonuclease</keyword>
<comment type="caution">
    <text evidence="1">The sequence shown here is derived from an EMBL/GenBank/DDBJ whole genome shotgun (WGS) entry which is preliminary data.</text>
</comment>
<accession>T1D6X0</accession>
<name>T1D6X0_9ZZZZ</name>
<organism evidence="1">
    <name type="scientific">mine drainage metagenome</name>
    <dbReference type="NCBI Taxonomy" id="410659"/>
    <lineage>
        <taxon>unclassified sequences</taxon>
        <taxon>metagenomes</taxon>
        <taxon>ecological metagenomes</taxon>
    </lineage>
</organism>
<dbReference type="PANTHER" id="PTHR32114:SF2">
    <property type="entry name" value="ABC TRANSPORTER ABCH.3"/>
    <property type="match status" value="1"/>
</dbReference>
<dbReference type="SUPFAM" id="SSF52540">
    <property type="entry name" value="P-loop containing nucleoside triphosphate hydrolases"/>
    <property type="match status" value="1"/>
</dbReference>
<protein>
    <submittedName>
        <fullName evidence="1">Exonuclease subunit SbcC</fullName>
    </submittedName>
</protein>
<dbReference type="PANTHER" id="PTHR32114">
    <property type="entry name" value="ABC TRANSPORTER ABCH.3"/>
    <property type="match status" value="1"/>
</dbReference>
<sequence length="175" mass="19054">LAHTDWQHLNGLIGSADGNKFRLFAQGLTLDYLVLLANQHLQRLDGGRYRIARKDRSLDLEVVDSWQADASRSANTLSGGESFLVSLALALGLSDLVSQRTSIDSFFLDEGFGTLDSDSLDIALEAIDRLNASGKLIGVISHVEAIKERLPVQIRVVKHRGVGNSKVFLPDATSL</sequence>
<gene>
    <name evidence="1" type="ORF">B1A_03082</name>
</gene>
<feature type="non-terminal residue" evidence="1">
    <location>
        <position position="1"/>
    </location>
</feature>